<evidence type="ECO:0000313" key="1">
    <source>
        <dbReference type="EMBL" id="MET3560340.1"/>
    </source>
</evidence>
<organism evidence="1 2">
    <name type="scientific">Bartonella japonica</name>
    <dbReference type="NCBI Taxonomy" id="357761"/>
    <lineage>
        <taxon>Bacteria</taxon>
        <taxon>Pseudomonadati</taxon>
        <taxon>Pseudomonadota</taxon>
        <taxon>Alphaproteobacteria</taxon>
        <taxon>Hyphomicrobiales</taxon>
        <taxon>Bartonellaceae</taxon>
        <taxon>Bartonella</taxon>
    </lineage>
</organism>
<accession>A0ABV2FP45</accession>
<evidence type="ECO:0000313" key="2">
    <source>
        <dbReference type="Proteomes" id="UP001549112"/>
    </source>
</evidence>
<proteinExistence type="predicted"/>
<dbReference type="Proteomes" id="UP001549112">
    <property type="component" value="Unassembled WGS sequence"/>
</dbReference>
<keyword evidence="2" id="KW-1185">Reference proteome</keyword>
<reference evidence="1 2" key="1">
    <citation type="submission" date="2024-06" db="EMBL/GenBank/DDBJ databases">
        <title>Genomic Encyclopedia of Type Strains, Phase IV (KMG-IV): sequencing the most valuable type-strain genomes for metagenomic binning, comparative biology and taxonomic classification.</title>
        <authorList>
            <person name="Goeker M."/>
        </authorList>
    </citation>
    <scope>NUCLEOTIDE SEQUENCE [LARGE SCALE GENOMIC DNA]</scope>
    <source>
        <strain evidence="1 2">DSM 23650</strain>
    </source>
</reference>
<sequence>MKLFFLDKNNGIFLKGLANSSDLPYVTQIGNKCL</sequence>
<gene>
    <name evidence="1" type="ORF">ABID39_001034</name>
</gene>
<dbReference type="EMBL" id="JBEPLT010000009">
    <property type="protein sequence ID" value="MET3560340.1"/>
    <property type="molecule type" value="Genomic_DNA"/>
</dbReference>
<protein>
    <submittedName>
        <fullName evidence="1">Uncharacterized protein</fullName>
    </submittedName>
</protein>
<name>A0ABV2FP45_9HYPH</name>
<comment type="caution">
    <text evidence="1">The sequence shown here is derived from an EMBL/GenBank/DDBJ whole genome shotgun (WGS) entry which is preliminary data.</text>
</comment>